<gene>
    <name evidence="1" type="ORF">GNF68_15550</name>
</gene>
<reference evidence="1" key="1">
    <citation type="submission" date="2019-11" db="EMBL/GenBank/DDBJ databases">
        <title>Characterization of Clostridium perfringens isolates from swine manure treated agricultural soils.</title>
        <authorList>
            <person name="Wushke S.T."/>
        </authorList>
    </citation>
    <scope>NUCLEOTIDE SEQUENCE</scope>
    <source>
        <strain evidence="1">X94</strain>
    </source>
</reference>
<evidence type="ECO:0000313" key="1">
    <source>
        <dbReference type="EMBL" id="MDZ4910420.1"/>
    </source>
</evidence>
<evidence type="ECO:0000313" key="2">
    <source>
        <dbReference type="Proteomes" id="UP001288778"/>
    </source>
</evidence>
<sequence>MKTIGIVTDGVTKLEIFLNENIRLIFGEKVKINNYQFKNLEKNHLINDDVILVMINDRVVKVKEYVDDTSKIIKINRSIRQKDIYKLFALPEGMDVLVVNDNEHTI</sequence>
<dbReference type="AlphaFoldDB" id="A0AAW9I4A2"/>
<dbReference type="Proteomes" id="UP001288778">
    <property type="component" value="Unassembled WGS sequence"/>
</dbReference>
<comment type="caution">
    <text evidence="1">The sequence shown here is derived from an EMBL/GenBank/DDBJ whole genome shotgun (WGS) entry which is preliminary data.</text>
</comment>
<accession>A0AAW9I4A2</accession>
<proteinExistence type="predicted"/>
<name>A0AAW9I4A2_CLOPF</name>
<feature type="non-terminal residue" evidence="1">
    <location>
        <position position="106"/>
    </location>
</feature>
<organism evidence="1 2">
    <name type="scientific">Clostridium perfringens</name>
    <dbReference type="NCBI Taxonomy" id="1502"/>
    <lineage>
        <taxon>Bacteria</taxon>
        <taxon>Bacillati</taxon>
        <taxon>Bacillota</taxon>
        <taxon>Clostridia</taxon>
        <taxon>Eubacteriales</taxon>
        <taxon>Clostridiaceae</taxon>
        <taxon>Clostridium</taxon>
    </lineage>
</organism>
<dbReference type="EMBL" id="WNUI01000271">
    <property type="protein sequence ID" value="MDZ4910420.1"/>
    <property type="molecule type" value="Genomic_DNA"/>
</dbReference>
<protein>
    <submittedName>
        <fullName evidence="1">AAA family ATPase</fullName>
    </submittedName>
</protein>